<evidence type="ECO:0008006" key="3">
    <source>
        <dbReference type="Google" id="ProtNLM"/>
    </source>
</evidence>
<keyword evidence="2" id="KW-1185">Reference proteome</keyword>
<evidence type="ECO:0000313" key="2">
    <source>
        <dbReference type="Proteomes" id="UP001317705"/>
    </source>
</evidence>
<dbReference type="InterPro" id="IPR016032">
    <property type="entry name" value="Sig_transdc_resp-reg_C-effctor"/>
</dbReference>
<sequence length="55" mass="6242">MLELVQQRGKAFAVSRAAVFGISMSTVETYYSRIIEKLKLDGMKALRRYAATFKP</sequence>
<organism evidence="1 2">
    <name type="scientific">Geotalea uraniireducens</name>
    <dbReference type="NCBI Taxonomy" id="351604"/>
    <lineage>
        <taxon>Bacteria</taxon>
        <taxon>Pseudomonadati</taxon>
        <taxon>Thermodesulfobacteriota</taxon>
        <taxon>Desulfuromonadia</taxon>
        <taxon>Geobacterales</taxon>
        <taxon>Geobacteraceae</taxon>
        <taxon>Geotalea</taxon>
    </lineage>
</organism>
<evidence type="ECO:0000313" key="1">
    <source>
        <dbReference type="EMBL" id="BDV42297.1"/>
    </source>
</evidence>
<accession>A0ABM8EIM8</accession>
<name>A0ABM8EIM8_9BACT</name>
<dbReference type="RefSeq" id="WP_282002675.1">
    <property type="nucleotide sequence ID" value="NZ_AP027151.1"/>
</dbReference>
<protein>
    <recommendedName>
        <fullName evidence="3">HTH luxR-type domain-containing protein</fullName>
    </recommendedName>
</protein>
<proteinExistence type="predicted"/>
<dbReference type="EMBL" id="AP027151">
    <property type="protein sequence ID" value="BDV42297.1"/>
    <property type="molecule type" value="Genomic_DNA"/>
</dbReference>
<dbReference type="SUPFAM" id="SSF46894">
    <property type="entry name" value="C-terminal effector domain of the bipartite response regulators"/>
    <property type="match status" value="1"/>
</dbReference>
<gene>
    <name evidence="1" type="ORF">GURASL_12200</name>
</gene>
<dbReference type="Proteomes" id="UP001317705">
    <property type="component" value="Chromosome"/>
</dbReference>
<reference evidence="1 2" key="1">
    <citation type="submission" date="2022-12" db="EMBL/GenBank/DDBJ databases">
        <title>Polyphasic characterization of Geotalea uranireducens NIT-SL11 newly isolated from a complex of sewage sludge and microbially reduced graphene oxide.</title>
        <authorList>
            <person name="Xie L."/>
            <person name="Yoshida N."/>
            <person name="Meng L."/>
        </authorList>
    </citation>
    <scope>NUCLEOTIDE SEQUENCE [LARGE SCALE GENOMIC DNA]</scope>
    <source>
        <strain evidence="1 2">NIT-SL11</strain>
    </source>
</reference>